<protein>
    <submittedName>
        <fullName evidence="2">Uncharacterized protein LOC107013182</fullName>
    </submittedName>
</protein>
<evidence type="ECO:0000313" key="2">
    <source>
        <dbReference type="RefSeq" id="XP_015068644.1"/>
    </source>
</evidence>
<dbReference type="InterPro" id="IPR036397">
    <property type="entry name" value="RNaseH_sf"/>
</dbReference>
<dbReference type="PANTHER" id="PTHR48475">
    <property type="entry name" value="RIBONUCLEASE H"/>
    <property type="match status" value="1"/>
</dbReference>
<organism evidence="1 2">
    <name type="scientific">Solanum pennellii</name>
    <name type="common">Tomato</name>
    <name type="synonym">Lycopersicon pennellii</name>
    <dbReference type="NCBI Taxonomy" id="28526"/>
    <lineage>
        <taxon>Eukaryota</taxon>
        <taxon>Viridiplantae</taxon>
        <taxon>Streptophyta</taxon>
        <taxon>Embryophyta</taxon>
        <taxon>Tracheophyta</taxon>
        <taxon>Spermatophyta</taxon>
        <taxon>Magnoliopsida</taxon>
        <taxon>eudicotyledons</taxon>
        <taxon>Gunneridae</taxon>
        <taxon>Pentapetalae</taxon>
        <taxon>asterids</taxon>
        <taxon>lamiids</taxon>
        <taxon>Solanales</taxon>
        <taxon>Solanaceae</taxon>
        <taxon>Solanoideae</taxon>
        <taxon>Solaneae</taxon>
        <taxon>Solanum</taxon>
        <taxon>Solanum subgen. Lycopersicon</taxon>
    </lineage>
</organism>
<reference evidence="1" key="1">
    <citation type="journal article" date="2014" name="Nat. Genet.">
        <title>The genome of the stress-tolerant wild tomato species Solanum pennellii.</title>
        <authorList>
            <person name="Bolger A."/>
            <person name="Scossa F."/>
            <person name="Bolger M.E."/>
            <person name="Lanz C."/>
            <person name="Maumus F."/>
            <person name="Tohge T."/>
            <person name="Quesneville H."/>
            <person name="Alseekh S."/>
            <person name="Sorensen I."/>
            <person name="Lichtenstein G."/>
            <person name="Fich E.A."/>
            <person name="Conte M."/>
            <person name="Keller H."/>
            <person name="Schneeberger K."/>
            <person name="Schwacke R."/>
            <person name="Ofner I."/>
            <person name="Vrebalov J."/>
            <person name="Xu Y."/>
            <person name="Osorio S."/>
            <person name="Aflitos S.A."/>
            <person name="Schijlen E."/>
            <person name="Jimenez-Gomez J.M."/>
            <person name="Ryngajllo M."/>
            <person name="Kimura S."/>
            <person name="Kumar R."/>
            <person name="Koenig D."/>
            <person name="Headland L.R."/>
            <person name="Maloof J.N."/>
            <person name="Sinha N."/>
            <person name="van Ham R.C."/>
            <person name="Lankhorst R.K."/>
            <person name="Mao L."/>
            <person name="Vogel A."/>
            <person name="Arsova B."/>
            <person name="Panstruga R."/>
            <person name="Fei Z."/>
            <person name="Rose J.K."/>
            <person name="Zamir D."/>
            <person name="Carrari F."/>
            <person name="Giovannoni J.J."/>
            <person name="Weigel D."/>
            <person name="Usadel B."/>
            <person name="Fernie A.R."/>
        </authorList>
    </citation>
    <scope>NUCLEOTIDE SEQUENCE [LARGE SCALE GENOMIC DNA]</scope>
    <source>
        <strain evidence="1">cv. LA0716</strain>
    </source>
</reference>
<proteinExistence type="predicted"/>
<dbReference type="InterPro" id="IPR012337">
    <property type="entry name" value="RNaseH-like_sf"/>
</dbReference>
<keyword evidence="1" id="KW-1185">Reference proteome</keyword>
<reference evidence="2" key="2">
    <citation type="submission" date="2025-08" db="UniProtKB">
        <authorList>
            <consortium name="RefSeq"/>
        </authorList>
    </citation>
    <scope>IDENTIFICATION</scope>
</reference>
<gene>
    <name evidence="2" type="primary">LOC107013182</name>
</gene>
<dbReference type="RefSeq" id="XP_015068644.1">
    <property type="nucleotide sequence ID" value="XM_015213158.1"/>
</dbReference>
<evidence type="ECO:0000313" key="1">
    <source>
        <dbReference type="Proteomes" id="UP000694930"/>
    </source>
</evidence>
<name>A0ABM1GBG0_SOLPN</name>
<dbReference type="PANTHER" id="PTHR48475:SF1">
    <property type="entry name" value="RNASE H TYPE-1 DOMAIN-CONTAINING PROTEIN"/>
    <property type="match status" value="1"/>
</dbReference>
<accession>A0ABM1GBG0</accession>
<dbReference type="Gene3D" id="3.30.420.10">
    <property type="entry name" value="Ribonuclease H-like superfamily/Ribonuclease H"/>
    <property type="match status" value="1"/>
</dbReference>
<dbReference type="GeneID" id="107013182"/>
<dbReference type="Proteomes" id="UP000694930">
    <property type="component" value="Chromosome 3"/>
</dbReference>
<sequence>MNGAVEATNKNIKKILRKMIDNHRGWHEMLPYALLGYRTNVRMSIGDTPYLLVYGTEAVISVEVEIPCLRIIQKAELSNAEWVSRRIDQLTLIDEKRIVVVFHDQLYRQRLIRDFHKRVRTRIFEVGYLVLKRIFFIKTNTRENTRQIGKDPTWFTRFIALLRYQQIPPIDEYGEVEGRRKPSLNLTDQDDFGDERLQAITEDKGVYIDAGQ</sequence>
<dbReference type="SUPFAM" id="SSF53098">
    <property type="entry name" value="Ribonuclease H-like"/>
    <property type="match status" value="1"/>
</dbReference>